<dbReference type="SMART" id="SM00060">
    <property type="entry name" value="FN3"/>
    <property type="match status" value="1"/>
</dbReference>
<name>A0ABU3FQZ3_9ENTE</name>
<organism evidence="3 4">
    <name type="scientific">Enterococcus viikkiensis</name>
    <dbReference type="NCBI Taxonomy" id="930854"/>
    <lineage>
        <taxon>Bacteria</taxon>
        <taxon>Bacillati</taxon>
        <taxon>Bacillota</taxon>
        <taxon>Bacilli</taxon>
        <taxon>Lactobacillales</taxon>
        <taxon>Enterococcaceae</taxon>
        <taxon>Enterococcus</taxon>
    </lineage>
</organism>
<dbReference type="InterPro" id="IPR036179">
    <property type="entry name" value="Ig-like_dom_sf"/>
</dbReference>
<dbReference type="SUPFAM" id="SSF49265">
    <property type="entry name" value="Fibronectin type III"/>
    <property type="match status" value="1"/>
</dbReference>
<reference evidence="3 4" key="1">
    <citation type="submission" date="2023-03" db="EMBL/GenBank/DDBJ databases">
        <authorList>
            <person name="Shen W."/>
            <person name="Cai J."/>
        </authorList>
    </citation>
    <scope>NUCLEOTIDE SEQUENCE [LARGE SCALE GENOMIC DNA]</scope>
    <source>
        <strain evidence="3 4">B101</strain>
    </source>
</reference>
<dbReference type="InterPro" id="IPR013783">
    <property type="entry name" value="Ig-like_fold"/>
</dbReference>
<evidence type="ECO:0000313" key="4">
    <source>
        <dbReference type="Proteomes" id="UP001265301"/>
    </source>
</evidence>
<proteinExistence type="predicted"/>
<dbReference type="EMBL" id="JARQBN010000005">
    <property type="protein sequence ID" value="MDT2827694.1"/>
    <property type="molecule type" value="Genomic_DNA"/>
</dbReference>
<keyword evidence="1" id="KW-0732">Signal</keyword>
<dbReference type="PROSITE" id="PS50853">
    <property type="entry name" value="FN3"/>
    <property type="match status" value="1"/>
</dbReference>
<dbReference type="Gene3D" id="2.130.10.130">
    <property type="entry name" value="Integrin alpha, N-terminal"/>
    <property type="match status" value="1"/>
</dbReference>
<evidence type="ECO:0000313" key="3">
    <source>
        <dbReference type="EMBL" id="MDT2827694.1"/>
    </source>
</evidence>
<evidence type="ECO:0000256" key="1">
    <source>
        <dbReference type="SAM" id="SignalP"/>
    </source>
</evidence>
<dbReference type="InterPro" id="IPR036116">
    <property type="entry name" value="FN3_sf"/>
</dbReference>
<dbReference type="SUPFAM" id="SSF48726">
    <property type="entry name" value="Immunoglobulin"/>
    <property type="match status" value="1"/>
</dbReference>
<dbReference type="SUPFAM" id="SSF69318">
    <property type="entry name" value="Integrin alpha N-terminal domain"/>
    <property type="match status" value="1"/>
</dbReference>
<protein>
    <submittedName>
        <fullName evidence="3">Fibronectin type III domain-containing protein</fullName>
    </submittedName>
</protein>
<dbReference type="Gene3D" id="2.60.40.10">
    <property type="entry name" value="Immunoglobulins"/>
    <property type="match status" value="2"/>
</dbReference>
<dbReference type="Proteomes" id="UP001265301">
    <property type="component" value="Unassembled WGS sequence"/>
</dbReference>
<feature type="chain" id="PRO_5045253329" evidence="1">
    <location>
        <begin position="30"/>
        <end position="1247"/>
    </location>
</feature>
<dbReference type="RefSeq" id="WP_311818758.1">
    <property type="nucleotide sequence ID" value="NZ_JARQBN010000005.1"/>
</dbReference>
<dbReference type="CDD" id="cd00063">
    <property type="entry name" value="FN3"/>
    <property type="match status" value="1"/>
</dbReference>
<evidence type="ECO:0000259" key="2">
    <source>
        <dbReference type="PROSITE" id="PS50853"/>
    </source>
</evidence>
<sequence>MKRSWLRCKVLVLCLCSFYALLGQQEVWAAEGDERSNAVPDVVYQNFGLELKDPAEFTTSTDPLEGFESYPLNELYVGYMNRDDDGKYKGKRRLLETLGTPINESKIDIDSWEKAKNTQEKSYHYFNDKEDFEYQFNNAVSFYGEGKDKPALLLETFYGAGKAKDVETEKNETRYNRMMMQLSKRASYTKDFESIGYNGGKVTRHKVLLADSGTDKKYDLLEVPADYTSGLSAMVAGDFNGDGLEEVAVYCPSTRKDSGFDQGGYITFFGYDPKLGLFEHDGTKGNLTKIYLKDVAFSANGTNWNSDVKKQIERSLNGGAWKNLPLIQLSKSTLAKKYSQTNTGGEIEIEDLVISLSTPEGSGGGDSTLSIYSFAKNGKKATKFQEIFAHQFEGDNEKFEYLASQTGDLNGDTMDELVVAGRNGKNHDENLVQLITYEQNAANNQNEPEYNLILSKPASVKKHSKIDLRQPIPLALGNYHVGIFNDSIFLGGRIVDIDSGSLKSDREKSQATIFKEAKLLEKGEMKLSGTNKQPFIHSAYFAHLSTQEATEQLVTVSGDFDGQMNDVYLDMGISIESEEKLKTTYHDNIINEKDKDDHGSFLTVVPINVDEDQMKIKYLGKHTGWSKPQILAVMQANPYWRELSRVDDDDALGSTQFSIATGQGHEKSGSWGVGGSMAAKFAWGGPFNKGGFGFEAAAHYIHETSKQKQTTEERSFTSLAEDSVVMQTQPIVTHKYHIIVNEELGGEGEVENMEIPQILPANFAHIPVTDYQQAAKKAKEQAINYPDIDMNQLLGTTNYQVGDPSSYPKVGGQQNIPIAKEANYFDDKEKIGTYQEYEKTIEINSKMSSVDEYALTINTQSSTGEGWDVQAGIGAGYQYSGIIFECDVDARVEGFGSQLFTDIKTSGTTFSYMYPSIKTERDNIFTGSSYDQNQFNYSVKPAVWRTSAIENGIDDIEYEDGEIYLDNHPYVIGHLVSLKDGQPLSPDVPKETHISKVGSNEIELKWENDYRENREPEKIEIYEAMGDNIGDVYKKRGEVDLNTEDEPTNRFIVGGLKSGTEYRYRIRSIYTDKQTGKPVYSPLQPIATGDNQLESYLKVTTLADKDELTFNPLKDVSGLLGEKAQFEAELTNVEEEISFGWSRYQISSNSYNGKWLMLEGSEKHEIEQLENRTILGINSVTDEDNGYYRAIAAQGSSGKDAVSNSARFTLATARRQVHEDPHIKAELVASADRLNQYHSTGKILAII</sequence>
<feature type="domain" description="Fibronectin type-III" evidence="2">
    <location>
        <begin position="988"/>
        <end position="1091"/>
    </location>
</feature>
<comment type="caution">
    <text evidence="3">The sequence shown here is derived from an EMBL/GenBank/DDBJ whole genome shotgun (WGS) entry which is preliminary data.</text>
</comment>
<keyword evidence="4" id="KW-1185">Reference proteome</keyword>
<feature type="signal peptide" evidence="1">
    <location>
        <begin position="1"/>
        <end position="29"/>
    </location>
</feature>
<dbReference type="InterPro" id="IPR003961">
    <property type="entry name" value="FN3_dom"/>
</dbReference>
<accession>A0ABU3FQZ3</accession>
<gene>
    <name evidence="3" type="ORF">P7H59_04400</name>
</gene>
<dbReference type="InterPro" id="IPR028994">
    <property type="entry name" value="Integrin_alpha_N"/>
</dbReference>